<protein>
    <submittedName>
        <fullName evidence="1">Uncharacterized protein</fullName>
    </submittedName>
</protein>
<name>A0ABV5D1R0_9ACTN</name>
<evidence type="ECO:0000313" key="1">
    <source>
        <dbReference type="EMBL" id="MFB6397969.1"/>
    </source>
</evidence>
<evidence type="ECO:0000313" key="2">
    <source>
        <dbReference type="Proteomes" id="UP001582793"/>
    </source>
</evidence>
<proteinExistence type="predicted"/>
<sequence>MTERKSRRTVFAELLLLTNPTEIRQAGDGQSLRVEFESIADLRSWLHAAGLKSDDVTTHEYTEVRGDGIPYRTLYAWPTWHGWKISAYATDRTDPGPLDADTADKLSALAVTG</sequence>
<dbReference type="RefSeq" id="WP_375736879.1">
    <property type="nucleotide sequence ID" value="NZ_JBCGDC010000185.1"/>
</dbReference>
<organism evidence="1 2">
    <name type="scientific">Polymorphospora lycopeni</name>
    <dbReference type="NCBI Taxonomy" id="3140240"/>
    <lineage>
        <taxon>Bacteria</taxon>
        <taxon>Bacillati</taxon>
        <taxon>Actinomycetota</taxon>
        <taxon>Actinomycetes</taxon>
        <taxon>Micromonosporales</taxon>
        <taxon>Micromonosporaceae</taxon>
        <taxon>Polymorphospora</taxon>
    </lineage>
</organism>
<reference evidence="1 2" key="1">
    <citation type="submission" date="2024-04" db="EMBL/GenBank/DDBJ databases">
        <title>Polymorphospora sp. isolated from Baiyangdian Lake in Xiong'an New Area.</title>
        <authorList>
            <person name="Zhang X."/>
            <person name="Liu J."/>
        </authorList>
    </citation>
    <scope>NUCLEOTIDE SEQUENCE [LARGE SCALE GENOMIC DNA]</scope>
    <source>
        <strain evidence="1 2">2-325</strain>
    </source>
</reference>
<comment type="caution">
    <text evidence="1">The sequence shown here is derived from an EMBL/GenBank/DDBJ whole genome shotgun (WGS) entry which is preliminary data.</text>
</comment>
<dbReference type="Proteomes" id="UP001582793">
    <property type="component" value="Unassembled WGS sequence"/>
</dbReference>
<keyword evidence="2" id="KW-1185">Reference proteome</keyword>
<accession>A0ABV5D1R0</accession>
<gene>
    <name evidence="1" type="ORF">AAFH96_33545</name>
</gene>
<dbReference type="EMBL" id="JBCGDC010000185">
    <property type="protein sequence ID" value="MFB6397969.1"/>
    <property type="molecule type" value="Genomic_DNA"/>
</dbReference>